<dbReference type="AlphaFoldDB" id="B2VJJ8"/>
<evidence type="ECO:0008006" key="4">
    <source>
        <dbReference type="Google" id="ProtNLM"/>
    </source>
</evidence>
<feature type="chain" id="PRO_5002784081" description="Cupin 2 conserved barrel domain-containing protein" evidence="1">
    <location>
        <begin position="25"/>
        <end position="193"/>
    </location>
</feature>
<dbReference type="STRING" id="465817.ETA_33590"/>
<feature type="signal peptide" evidence="1">
    <location>
        <begin position="1"/>
        <end position="24"/>
    </location>
</feature>
<dbReference type="EMBL" id="CU468135">
    <property type="protein sequence ID" value="CAO98405.1"/>
    <property type="molecule type" value="Genomic_DNA"/>
</dbReference>
<keyword evidence="1" id="KW-0732">Signal</keyword>
<dbReference type="Proteomes" id="UP000001726">
    <property type="component" value="Chromosome"/>
</dbReference>
<dbReference type="CDD" id="cd07009">
    <property type="entry name" value="cupin_BLL0285-like"/>
    <property type="match status" value="1"/>
</dbReference>
<dbReference type="HOGENOM" id="CLU_111164_0_0_6"/>
<protein>
    <recommendedName>
        <fullName evidence="4">Cupin 2 conserved barrel domain-containing protein</fullName>
    </recommendedName>
</protein>
<dbReference type="InterPro" id="IPR011051">
    <property type="entry name" value="RmlC_Cupin_sf"/>
</dbReference>
<evidence type="ECO:0000313" key="3">
    <source>
        <dbReference type="Proteomes" id="UP000001726"/>
    </source>
</evidence>
<gene>
    <name evidence="2" type="ordered locus">ETA_33590</name>
</gene>
<accession>B2VJJ8</accession>
<dbReference type="eggNOG" id="COG1917">
    <property type="taxonomic scope" value="Bacteria"/>
</dbReference>
<dbReference type="InterPro" id="IPR014710">
    <property type="entry name" value="RmlC-like_jellyroll"/>
</dbReference>
<evidence type="ECO:0000256" key="1">
    <source>
        <dbReference type="SAM" id="SignalP"/>
    </source>
</evidence>
<proteinExistence type="predicted"/>
<name>B2VJJ8_ERWT9</name>
<dbReference type="SUPFAM" id="SSF51182">
    <property type="entry name" value="RmlC-like cupins"/>
    <property type="match status" value="1"/>
</dbReference>
<dbReference type="KEGG" id="eta:ETA_33590"/>
<evidence type="ECO:0000313" key="2">
    <source>
        <dbReference type="EMBL" id="CAO98405.1"/>
    </source>
</evidence>
<dbReference type="Gene3D" id="2.60.120.10">
    <property type="entry name" value="Jelly Rolls"/>
    <property type="match status" value="1"/>
</dbReference>
<organism evidence="2 3">
    <name type="scientific">Erwinia tasmaniensis (strain DSM 17950 / CFBP 7177 / CIP 109463 / NCPPB 4357 / Et1/99)</name>
    <dbReference type="NCBI Taxonomy" id="465817"/>
    <lineage>
        <taxon>Bacteria</taxon>
        <taxon>Pseudomonadati</taxon>
        <taxon>Pseudomonadota</taxon>
        <taxon>Gammaproteobacteria</taxon>
        <taxon>Enterobacterales</taxon>
        <taxon>Erwiniaceae</taxon>
        <taxon>Erwinia</taxon>
    </lineage>
</organism>
<keyword evidence="3" id="KW-1185">Reference proteome</keyword>
<sequence length="193" mass="20641">MMKDSMLRKVVLICGFTVMASAGASTQVRAVPGDSHETTVSDGKTQPPVKFATVWADDTGATHIGHCRFEGLEHKSYAPPSAPQWIGLSPDKVESIAYAVLPPGYVGSWHHAPGPQWVITLSGKWSVETTDGSTLVQGPGEVQFNADTPSRPRPGDDRVGHITRTVGAEPNVQLIIKLKPDADKARTRGACAY</sequence>
<reference evidence="2 3" key="1">
    <citation type="journal article" date="2008" name="Environ. Microbiol.">
        <title>The genome of Erwinia tasmaniensis strain Et1/99, a non-pathogenic bacterium in the genus Erwinia.</title>
        <authorList>
            <person name="Kube M."/>
            <person name="Migdoll A.M."/>
            <person name="Mueller I."/>
            <person name="Kuhl H."/>
            <person name="Beck A."/>
            <person name="Reinhardt R."/>
            <person name="Geider K."/>
        </authorList>
    </citation>
    <scope>NUCLEOTIDE SEQUENCE [LARGE SCALE GENOMIC DNA]</scope>
    <source>
        <strain evidence="3">DSM 17950 / CFBP 7177 / CIP 109463 / NCPPB 4357 / Et1/99</strain>
    </source>
</reference>